<dbReference type="GO" id="GO:0004523">
    <property type="term" value="F:RNA-DNA hybrid ribonuclease activity"/>
    <property type="evidence" value="ECO:0007669"/>
    <property type="project" value="InterPro"/>
</dbReference>
<evidence type="ECO:0000313" key="2">
    <source>
        <dbReference type="EMBL" id="KAH1074751.1"/>
    </source>
</evidence>
<dbReference type="GO" id="GO:0003676">
    <property type="term" value="F:nucleic acid binding"/>
    <property type="evidence" value="ECO:0007669"/>
    <property type="project" value="InterPro"/>
</dbReference>
<dbReference type="InterPro" id="IPR053151">
    <property type="entry name" value="RNase_H-like"/>
</dbReference>
<dbReference type="Pfam" id="PF13456">
    <property type="entry name" value="RVT_3"/>
    <property type="match status" value="1"/>
</dbReference>
<dbReference type="InterPro" id="IPR044730">
    <property type="entry name" value="RNase_H-like_dom_plant"/>
</dbReference>
<dbReference type="InterPro" id="IPR002156">
    <property type="entry name" value="RNaseH_domain"/>
</dbReference>
<name>A0A9D3VAU2_9ROSI</name>
<dbReference type="PANTHER" id="PTHR47723">
    <property type="entry name" value="OS05G0353850 PROTEIN"/>
    <property type="match status" value="1"/>
</dbReference>
<organism evidence="2 3">
    <name type="scientific">Gossypium stocksii</name>
    <dbReference type="NCBI Taxonomy" id="47602"/>
    <lineage>
        <taxon>Eukaryota</taxon>
        <taxon>Viridiplantae</taxon>
        <taxon>Streptophyta</taxon>
        <taxon>Embryophyta</taxon>
        <taxon>Tracheophyta</taxon>
        <taxon>Spermatophyta</taxon>
        <taxon>Magnoliopsida</taxon>
        <taxon>eudicotyledons</taxon>
        <taxon>Gunneridae</taxon>
        <taxon>Pentapetalae</taxon>
        <taxon>rosids</taxon>
        <taxon>malvids</taxon>
        <taxon>Malvales</taxon>
        <taxon>Malvaceae</taxon>
        <taxon>Malvoideae</taxon>
        <taxon>Gossypium</taxon>
    </lineage>
</organism>
<dbReference type="EMBL" id="JAIQCV010000008">
    <property type="protein sequence ID" value="KAH1074751.1"/>
    <property type="molecule type" value="Genomic_DNA"/>
</dbReference>
<dbReference type="SUPFAM" id="SSF53098">
    <property type="entry name" value="Ribonuclease H-like"/>
    <property type="match status" value="1"/>
</dbReference>
<evidence type="ECO:0000259" key="1">
    <source>
        <dbReference type="Pfam" id="PF13456"/>
    </source>
</evidence>
<feature type="domain" description="RNase H type-1" evidence="1">
    <location>
        <begin position="87"/>
        <end position="155"/>
    </location>
</feature>
<dbReference type="PANTHER" id="PTHR47723:SF19">
    <property type="entry name" value="POLYNUCLEOTIDYL TRANSFERASE, RIBONUCLEASE H-LIKE SUPERFAMILY PROTEIN"/>
    <property type="match status" value="1"/>
</dbReference>
<accession>A0A9D3VAU2</accession>
<sequence length="165" mass="19097">MSFEIVPLRRMCGCLFLNKVVWRIWKNRNLFIFQNLSWSTTEVVGNLRCWVRQYESCMGITKRNNHSPSSGTISDDSWIFLFTDRAVAKDLGYVASKGVARDHKGNWIVGFSRFLGVFSPFEVEFWGIPDGILILLNKGYRQILILSDNLEVVQACLNWTWRNPG</sequence>
<reference evidence="2 3" key="1">
    <citation type="journal article" date="2021" name="Plant Biotechnol. J.">
        <title>Multi-omics assisted identification of the key and species-specific regulatory components of drought-tolerant mechanisms in Gossypium stocksii.</title>
        <authorList>
            <person name="Yu D."/>
            <person name="Ke L."/>
            <person name="Zhang D."/>
            <person name="Wu Y."/>
            <person name="Sun Y."/>
            <person name="Mei J."/>
            <person name="Sun J."/>
            <person name="Sun Y."/>
        </authorList>
    </citation>
    <scope>NUCLEOTIDE SEQUENCE [LARGE SCALE GENOMIC DNA]</scope>
    <source>
        <strain evidence="3">cv. E1</strain>
        <tissue evidence="2">Leaf</tissue>
    </source>
</reference>
<proteinExistence type="predicted"/>
<keyword evidence="3" id="KW-1185">Reference proteome</keyword>
<dbReference type="AlphaFoldDB" id="A0A9D3VAU2"/>
<dbReference type="Proteomes" id="UP000828251">
    <property type="component" value="Unassembled WGS sequence"/>
</dbReference>
<evidence type="ECO:0000313" key="3">
    <source>
        <dbReference type="Proteomes" id="UP000828251"/>
    </source>
</evidence>
<dbReference type="CDD" id="cd06222">
    <property type="entry name" value="RNase_H_like"/>
    <property type="match status" value="1"/>
</dbReference>
<comment type="caution">
    <text evidence="2">The sequence shown here is derived from an EMBL/GenBank/DDBJ whole genome shotgun (WGS) entry which is preliminary data.</text>
</comment>
<dbReference type="OrthoDB" id="1000885at2759"/>
<dbReference type="InterPro" id="IPR012337">
    <property type="entry name" value="RNaseH-like_sf"/>
</dbReference>
<gene>
    <name evidence="2" type="ORF">J1N35_027079</name>
</gene>
<protein>
    <recommendedName>
        <fullName evidence="1">RNase H type-1 domain-containing protein</fullName>
    </recommendedName>
</protein>